<protein>
    <submittedName>
        <fullName evidence="1">Uncharacterized protein</fullName>
    </submittedName>
</protein>
<gene>
    <name evidence="1" type="ORF">P857_778</name>
</gene>
<name>W2V044_9RICK</name>
<evidence type="ECO:0000313" key="1">
    <source>
        <dbReference type="EMBL" id="ETO91609.1"/>
    </source>
</evidence>
<proteinExistence type="predicted"/>
<comment type="caution">
    <text evidence="1">The sequence shown here is derived from an EMBL/GenBank/DDBJ whole genome shotgun (WGS) entry which is preliminary data.</text>
</comment>
<keyword evidence="2" id="KW-1185">Reference proteome</keyword>
<organism evidence="1 2">
    <name type="scientific">Candidatus Xenolissoclinum pacificiensis L6</name>
    <dbReference type="NCBI Taxonomy" id="1401685"/>
    <lineage>
        <taxon>Bacteria</taxon>
        <taxon>Pseudomonadati</taxon>
        <taxon>Pseudomonadota</taxon>
        <taxon>Alphaproteobacteria</taxon>
        <taxon>Rickettsiales</taxon>
        <taxon>Anaplasmataceae</taxon>
        <taxon>Candidatus Xenolissoclinum</taxon>
    </lineage>
</organism>
<dbReference type="EMBL" id="AXCJ01000001">
    <property type="protein sequence ID" value="ETO91609.1"/>
    <property type="molecule type" value="Genomic_DNA"/>
</dbReference>
<dbReference type="Proteomes" id="UP000018951">
    <property type="component" value="Unassembled WGS sequence"/>
</dbReference>
<evidence type="ECO:0000313" key="2">
    <source>
        <dbReference type="Proteomes" id="UP000018951"/>
    </source>
</evidence>
<sequence length="40" mass="4848">MNTGLKRVYSEEDRILYMLVRFQDSLLERSYVKSCKKFLS</sequence>
<dbReference type="AlphaFoldDB" id="W2V044"/>
<reference evidence="1 2" key="1">
    <citation type="journal article" date="2013" name="PLoS ONE">
        <title>Bacterial endosymbiosis in a chordate host: long-term co-evolution and conservation of secondary metabolism.</title>
        <authorList>
            <person name="Kwan J.C."/>
            <person name="Schmidt E.W."/>
        </authorList>
    </citation>
    <scope>NUCLEOTIDE SEQUENCE [LARGE SCALE GENOMIC DNA]</scope>
    <source>
        <strain evidence="2">L6</strain>
    </source>
</reference>
<accession>W2V044</accession>